<dbReference type="Proteomes" id="UP000004508">
    <property type="component" value="Unassembled WGS sequence"/>
</dbReference>
<evidence type="ECO:0000313" key="2">
    <source>
        <dbReference type="Proteomes" id="UP000004508"/>
    </source>
</evidence>
<keyword evidence="2" id="KW-1185">Reference proteome</keyword>
<evidence type="ECO:0000313" key="1">
    <source>
        <dbReference type="EMBL" id="EFH89922.1"/>
    </source>
</evidence>
<sequence>MLCSKPYGKEIRMDQTAAERLLKRLLEDDEVIEAQIIQTTPGTYKVAVTFIDVYDIGTKAGDIKLQRLHRSTLAREKRTLDEDVSTHSWGYVIDHEGYWDLLQAIKSFSRDGAIAEDNEVKPQRRGRPKKQAA</sequence>
<dbReference type="AlphaFoldDB" id="D6TCA5"/>
<dbReference type="EMBL" id="ADVG01000001">
    <property type="protein sequence ID" value="EFH89922.1"/>
    <property type="molecule type" value="Genomic_DNA"/>
</dbReference>
<dbReference type="InParanoid" id="D6TCA5"/>
<comment type="caution">
    <text evidence="1">The sequence shown here is derived from an EMBL/GenBank/DDBJ whole genome shotgun (WGS) entry which is preliminary data.</text>
</comment>
<name>D6TCA5_KTERA</name>
<proteinExistence type="predicted"/>
<accession>D6TCA5</accession>
<reference evidence="1 2" key="1">
    <citation type="journal article" date="2011" name="Stand. Genomic Sci.">
        <title>Non-contiguous finished genome sequence and contextual data of the filamentous soil bacterium Ktedonobacter racemifer type strain (SOSP1-21).</title>
        <authorList>
            <person name="Chang Y.J."/>
            <person name="Land M."/>
            <person name="Hauser L."/>
            <person name="Chertkov O."/>
            <person name="Del Rio T.G."/>
            <person name="Nolan M."/>
            <person name="Copeland A."/>
            <person name="Tice H."/>
            <person name="Cheng J.F."/>
            <person name="Lucas S."/>
            <person name="Han C."/>
            <person name="Goodwin L."/>
            <person name="Pitluck S."/>
            <person name="Ivanova N."/>
            <person name="Ovchinikova G."/>
            <person name="Pati A."/>
            <person name="Chen A."/>
            <person name="Palaniappan K."/>
            <person name="Mavromatis K."/>
            <person name="Liolios K."/>
            <person name="Brettin T."/>
            <person name="Fiebig A."/>
            <person name="Rohde M."/>
            <person name="Abt B."/>
            <person name="Goker M."/>
            <person name="Detter J.C."/>
            <person name="Woyke T."/>
            <person name="Bristow J."/>
            <person name="Eisen J.A."/>
            <person name="Markowitz V."/>
            <person name="Hugenholtz P."/>
            <person name="Kyrpides N.C."/>
            <person name="Klenk H.P."/>
            <person name="Lapidus A."/>
        </authorList>
    </citation>
    <scope>NUCLEOTIDE SEQUENCE [LARGE SCALE GENOMIC DNA]</scope>
    <source>
        <strain evidence="2">DSM 44963</strain>
    </source>
</reference>
<gene>
    <name evidence="1" type="ORF">Krac_11511</name>
</gene>
<protein>
    <submittedName>
        <fullName evidence="1">Uncharacterized protein</fullName>
    </submittedName>
</protein>
<organism evidence="1 2">
    <name type="scientific">Ktedonobacter racemifer DSM 44963</name>
    <dbReference type="NCBI Taxonomy" id="485913"/>
    <lineage>
        <taxon>Bacteria</taxon>
        <taxon>Bacillati</taxon>
        <taxon>Chloroflexota</taxon>
        <taxon>Ktedonobacteria</taxon>
        <taxon>Ktedonobacterales</taxon>
        <taxon>Ktedonobacteraceae</taxon>
        <taxon>Ktedonobacter</taxon>
    </lineage>
</organism>